<reference evidence="1" key="1">
    <citation type="journal article" date="2015" name="Nature">
        <title>Complex archaea that bridge the gap between prokaryotes and eukaryotes.</title>
        <authorList>
            <person name="Spang A."/>
            <person name="Saw J.H."/>
            <person name="Jorgensen S.L."/>
            <person name="Zaremba-Niedzwiedzka K."/>
            <person name="Martijn J."/>
            <person name="Lind A.E."/>
            <person name="van Eijk R."/>
            <person name="Schleper C."/>
            <person name="Guy L."/>
            <person name="Ettema T.J."/>
        </authorList>
    </citation>
    <scope>NUCLEOTIDE SEQUENCE</scope>
</reference>
<dbReference type="AlphaFoldDB" id="A0A0F9QA82"/>
<organism evidence="1">
    <name type="scientific">marine sediment metagenome</name>
    <dbReference type="NCBI Taxonomy" id="412755"/>
    <lineage>
        <taxon>unclassified sequences</taxon>
        <taxon>metagenomes</taxon>
        <taxon>ecological metagenomes</taxon>
    </lineage>
</organism>
<evidence type="ECO:0000313" key="1">
    <source>
        <dbReference type="EMBL" id="KKN39424.1"/>
    </source>
</evidence>
<protein>
    <submittedName>
        <fullName evidence="1">Uncharacterized protein</fullName>
    </submittedName>
</protein>
<name>A0A0F9QA82_9ZZZZ</name>
<proteinExistence type="predicted"/>
<sequence>MAWQDQRVAEGAFISDDGSYGGLDGDSFLILGKRRKTLRYSLDVTSCDKKYIAGSGEVVTTKVCDSLESLVRELGERAAERRWIEPWLQPLWSKDSRHLA</sequence>
<gene>
    <name evidence="1" type="ORF">LCGC14_0743780</name>
</gene>
<accession>A0A0F9QA82</accession>
<comment type="caution">
    <text evidence="1">The sequence shown here is derived from an EMBL/GenBank/DDBJ whole genome shotgun (WGS) entry which is preliminary data.</text>
</comment>
<dbReference type="EMBL" id="LAZR01001766">
    <property type="protein sequence ID" value="KKN39424.1"/>
    <property type="molecule type" value="Genomic_DNA"/>
</dbReference>